<evidence type="ECO:0000313" key="1">
    <source>
        <dbReference type="EMBL" id="KAK3365918.1"/>
    </source>
</evidence>
<dbReference type="Proteomes" id="UP001287356">
    <property type="component" value="Unassembled WGS sequence"/>
</dbReference>
<evidence type="ECO:0000313" key="2">
    <source>
        <dbReference type="Proteomes" id="UP001287356"/>
    </source>
</evidence>
<reference evidence="1" key="2">
    <citation type="submission" date="2023-06" db="EMBL/GenBank/DDBJ databases">
        <authorList>
            <consortium name="Lawrence Berkeley National Laboratory"/>
            <person name="Haridas S."/>
            <person name="Hensen N."/>
            <person name="Bonometti L."/>
            <person name="Westerberg I."/>
            <person name="Brannstrom I.O."/>
            <person name="Guillou S."/>
            <person name="Cros-Aarteil S."/>
            <person name="Calhoun S."/>
            <person name="Kuo A."/>
            <person name="Mondo S."/>
            <person name="Pangilinan J."/>
            <person name="Riley R."/>
            <person name="Labutti K."/>
            <person name="Andreopoulos B."/>
            <person name="Lipzen A."/>
            <person name="Chen C."/>
            <person name="Yanf M."/>
            <person name="Daum C."/>
            <person name="Ng V."/>
            <person name="Clum A."/>
            <person name="Steindorff A."/>
            <person name="Ohm R."/>
            <person name="Martin F."/>
            <person name="Silar P."/>
            <person name="Natvig D."/>
            <person name="Lalanne C."/>
            <person name="Gautier V."/>
            <person name="Ament-Velasquez S.L."/>
            <person name="Kruys A."/>
            <person name="Hutchinson M.I."/>
            <person name="Powell A.J."/>
            <person name="Barry K."/>
            <person name="Miller A.N."/>
            <person name="Grigoriev I.V."/>
            <person name="Debuchy R."/>
            <person name="Gladieux P."/>
            <person name="Thoren M.H."/>
            <person name="Johannesson H."/>
        </authorList>
    </citation>
    <scope>NUCLEOTIDE SEQUENCE</scope>
    <source>
        <strain evidence="1">CBS 958.72</strain>
    </source>
</reference>
<organism evidence="1 2">
    <name type="scientific">Lasiosphaeria ovina</name>
    <dbReference type="NCBI Taxonomy" id="92902"/>
    <lineage>
        <taxon>Eukaryota</taxon>
        <taxon>Fungi</taxon>
        <taxon>Dikarya</taxon>
        <taxon>Ascomycota</taxon>
        <taxon>Pezizomycotina</taxon>
        <taxon>Sordariomycetes</taxon>
        <taxon>Sordariomycetidae</taxon>
        <taxon>Sordariales</taxon>
        <taxon>Lasiosphaeriaceae</taxon>
        <taxon>Lasiosphaeria</taxon>
    </lineage>
</organism>
<gene>
    <name evidence="1" type="ORF">B0T24DRAFT_406056</name>
</gene>
<dbReference type="PANTHER" id="PTHR40619:SF3">
    <property type="entry name" value="FUNGAL STAND N-TERMINAL GOODBYE DOMAIN-CONTAINING PROTEIN"/>
    <property type="match status" value="1"/>
</dbReference>
<reference evidence="1" key="1">
    <citation type="journal article" date="2023" name="Mol. Phylogenet. Evol.">
        <title>Genome-scale phylogeny and comparative genomics of the fungal order Sordariales.</title>
        <authorList>
            <person name="Hensen N."/>
            <person name="Bonometti L."/>
            <person name="Westerberg I."/>
            <person name="Brannstrom I.O."/>
            <person name="Guillou S."/>
            <person name="Cros-Aarteil S."/>
            <person name="Calhoun S."/>
            <person name="Haridas S."/>
            <person name="Kuo A."/>
            <person name="Mondo S."/>
            <person name="Pangilinan J."/>
            <person name="Riley R."/>
            <person name="LaButti K."/>
            <person name="Andreopoulos B."/>
            <person name="Lipzen A."/>
            <person name="Chen C."/>
            <person name="Yan M."/>
            <person name="Daum C."/>
            <person name="Ng V."/>
            <person name="Clum A."/>
            <person name="Steindorff A."/>
            <person name="Ohm R.A."/>
            <person name="Martin F."/>
            <person name="Silar P."/>
            <person name="Natvig D.O."/>
            <person name="Lalanne C."/>
            <person name="Gautier V."/>
            <person name="Ament-Velasquez S.L."/>
            <person name="Kruys A."/>
            <person name="Hutchinson M.I."/>
            <person name="Powell A.J."/>
            <person name="Barry K."/>
            <person name="Miller A.N."/>
            <person name="Grigoriev I.V."/>
            <person name="Debuchy R."/>
            <person name="Gladieux P."/>
            <person name="Hiltunen Thoren M."/>
            <person name="Johannesson H."/>
        </authorList>
    </citation>
    <scope>NUCLEOTIDE SEQUENCE</scope>
    <source>
        <strain evidence="1">CBS 958.72</strain>
    </source>
</reference>
<protein>
    <submittedName>
        <fullName evidence="1">Uncharacterized protein</fullName>
    </submittedName>
</protein>
<dbReference type="PANTHER" id="PTHR40619">
    <property type="entry name" value="FUNGAL STAND N-TERMINAL GOODBYE DOMAIN-CONTAINING PROTEIN"/>
    <property type="match status" value="1"/>
</dbReference>
<name>A0AAE0JX46_9PEZI</name>
<dbReference type="EMBL" id="JAULSN010000008">
    <property type="protein sequence ID" value="KAK3365918.1"/>
    <property type="molecule type" value="Genomic_DNA"/>
</dbReference>
<sequence>MAVARGLRRAFHKFGENARDIKSYVSLVPKSAGFGAGGLICGGMNIILKAAERYVVMDEHLESGLRGIKEAMVHKAYENKRHEPDRRMHQLISELFAIIFAVLESLLRWVHHQGTGKALLGAMLHPETFGQDLAKLIAQLKCKTGTLEKHGINLEMRETKRLMHSIKGTVEKSDAGLQRLVRGGKLQLEKLEDIRLGQEKNTAQVGAVGEAVGQEGAATRAQIRDLEYKLDQMAKSLSGARVVHNIFVLISQDPPQTRVKGQDRGGGVGVPLTARAAAQRATKRITQRQAPAAEPRIDAADVLAAVGFDAELTRVDGRSILRAARLSARDDQLVAEMTGHVRLQAFVEVPSSAVLFIEGGPNRQHEARGAISVVAAHVAAALARGRSANPLSVYALTHFCSEHRSRHDELGGTAMALVVTLLLQLIDQHRDFDTALLRECRDAVMNAPQEPTEDDVRACCDVLQRCVRALPREATLFCIVEGIAFFEGPKKRTAQTRVVLQRLLELASDEGQEGRARIKCLFTTPARSPEFIGLFKPYDVWTADAVNSSGFVPSLRRNSSWMVGRRR</sequence>
<accession>A0AAE0JX46</accession>
<comment type="caution">
    <text evidence="1">The sequence shown here is derived from an EMBL/GenBank/DDBJ whole genome shotgun (WGS) entry which is preliminary data.</text>
</comment>
<proteinExistence type="predicted"/>
<keyword evidence="2" id="KW-1185">Reference proteome</keyword>
<dbReference type="AlphaFoldDB" id="A0AAE0JX46"/>